<feature type="region of interest" description="Disordered" evidence="1">
    <location>
        <begin position="175"/>
        <end position="204"/>
    </location>
</feature>
<protein>
    <submittedName>
        <fullName evidence="2">Uncharacterized protein</fullName>
    </submittedName>
</protein>
<evidence type="ECO:0000313" key="2">
    <source>
        <dbReference type="EMBL" id="OAY75645.1"/>
    </source>
</evidence>
<gene>
    <name evidence="2" type="ORF">ACMD2_26581</name>
</gene>
<reference evidence="2 3" key="1">
    <citation type="journal article" date="2016" name="DNA Res.">
        <title>The draft genome of MD-2 pineapple using hybrid error correction of long reads.</title>
        <authorList>
            <person name="Redwan R.M."/>
            <person name="Saidin A."/>
            <person name="Kumar S.V."/>
        </authorList>
    </citation>
    <scope>NUCLEOTIDE SEQUENCE [LARGE SCALE GENOMIC DNA]</scope>
    <source>
        <strain evidence="3">cv. MD2</strain>
        <tissue evidence="2">Leaf</tissue>
    </source>
</reference>
<comment type="caution">
    <text evidence="2">The sequence shown here is derived from an EMBL/GenBank/DDBJ whole genome shotgun (WGS) entry which is preliminary data.</text>
</comment>
<dbReference type="EMBL" id="LSRQ01002045">
    <property type="protein sequence ID" value="OAY75645.1"/>
    <property type="molecule type" value="Genomic_DNA"/>
</dbReference>
<accession>A0A199VFT4</accession>
<proteinExistence type="predicted"/>
<feature type="compositionally biased region" description="Polar residues" evidence="1">
    <location>
        <begin position="18"/>
        <end position="27"/>
    </location>
</feature>
<name>A0A199VFT4_ANACO</name>
<feature type="region of interest" description="Disordered" evidence="1">
    <location>
        <begin position="1"/>
        <end position="61"/>
    </location>
</feature>
<dbReference type="Proteomes" id="UP000092600">
    <property type="component" value="Unassembled WGS sequence"/>
</dbReference>
<feature type="compositionally biased region" description="Basic and acidic residues" evidence="1">
    <location>
        <begin position="92"/>
        <end position="117"/>
    </location>
</feature>
<feature type="compositionally biased region" description="Low complexity" evidence="1">
    <location>
        <begin position="1"/>
        <end position="10"/>
    </location>
</feature>
<evidence type="ECO:0000256" key="1">
    <source>
        <dbReference type="SAM" id="MobiDB-lite"/>
    </source>
</evidence>
<organism evidence="2 3">
    <name type="scientific">Ananas comosus</name>
    <name type="common">Pineapple</name>
    <name type="synonym">Ananas ananas</name>
    <dbReference type="NCBI Taxonomy" id="4615"/>
    <lineage>
        <taxon>Eukaryota</taxon>
        <taxon>Viridiplantae</taxon>
        <taxon>Streptophyta</taxon>
        <taxon>Embryophyta</taxon>
        <taxon>Tracheophyta</taxon>
        <taxon>Spermatophyta</taxon>
        <taxon>Magnoliopsida</taxon>
        <taxon>Liliopsida</taxon>
        <taxon>Poales</taxon>
        <taxon>Bromeliaceae</taxon>
        <taxon>Bromelioideae</taxon>
        <taxon>Ananas</taxon>
    </lineage>
</organism>
<feature type="region of interest" description="Disordered" evidence="1">
    <location>
        <begin position="73"/>
        <end position="117"/>
    </location>
</feature>
<feature type="region of interest" description="Disordered" evidence="1">
    <location>
        <begin position="428"/>
        <end position="447"/>
    </location>
</feature>
<feature type="compositionally biased region" description="Acidic residues" evidence="1">
    <location>
        <begin position="33"/>
        <end position="47"/>
    </location>
</feature>
<feature type="compositionally biased region" description="Polar residues" evidence="1">
    <location>
        <begin position="175"/>
        <end position="190"/>
    </location>
</feature>
<evidence type="ECO:0000313" key="3">
    <source>
        <dbReference type="Proteomes" id="UP000092600"/>
    </source>
</evidence>
<sequence>MDLLDAADALPQDDDSDTSTPANSGLPQSKDECSDDDDTTDSNEDGGDFIPPTQQESGGGRGVIFTEEQNFTHATRDANHGSRPRQTSGVVYDRRKDRRSSQQDYGEMREESSECRQVERQVFSLFRGVIDSVWKGSSNRYCSRISCGCRRKYRRRRNNQRASAQNPDVEMAIANESNSLGPTNSSASQWRKTRKRRSSGTDDSINESFNATLRSIQSMFGNASKSISKLAGCFQFMATDAIRKEKLFEELLKVEGLVNKDRMPVVQPSEELLLLRVEGDVQPLEQLGGVLIVHEEPVVEIEAVAAGVLHQLEQHLVPLSVDGGGLEIQFGEHAADGVGEELDLGGALVVLAAGHLDHPAALAGEDVEEVSTAVEAVVGVGEADLVVDEGEAGPAVLGGLGAEHGVGAEDVEVRGEELEEEVLGELLDGEDVDEEGAAAEALEGEGA</sequence>
<dbReference type="AlphaFoldDB" id="A0A199VFT4"/>